<dbReference type="SUPFAM" id="SSF47616">
    <property type="entry name" value="GST C-terminal domain-like"/>
    <property type="match status" value="1"/>
</dbReference>
<dbReference type="InterPro" id="IPR004046">
    <property type="entry name" value="GST_C"/>
</dbReference>
<dbReference type="PROSITE" id="PS50405">
    <property type="entry name" value="GST_CTER"/>
    <property type="match status" value="1"/>
</dbReference>
<comment type="function">
    <text evidence="1">Conjugation of reduced glutathione to a wide number of exogenous and endogenous hydrophobic electrophiles.</text>
</comment>
<dbReference type="PROSITE" id="PS50404">
    <property type="entry name" value="GST_NTER"/>
    <property type="match status" value="1"/>
</dbReference>
<gene>
    <name evidence="9" type="ORF">ONB1V03_LOCUS4231</name>
</gene>
<dbReference type="EMBL" id="CAJPVJ010001420">
    <property type="protein sequence ID" value="CAG2164681.1"/>
    <property type="molecule type" value="Genomic_DNA"/>
</dbReference>
<organism evidence="9">
    <name type="scientific">Oppiella nova</name>
    <dbReference type="NCBI Taxonomy" id="334625"/>
    <lineage>
        <taxon>Eukaryota</taxon>
        <taxon>Metazoa</taxon>
        <taxon>Ecdysozoa</taxon>
        <taxon>Arthropoda</taxon>
        <taxon>Chelicerata</taxon>
        <taxon>Arachnida</taxon>
        <taxon>Acari</taxon>
        <taxon>Acariformes</taxon>
        <taxon>Sarcoptiformes</taxon>
        <taxon>Oribatida</taxon>
        <taxon>Brachypylina</taxon>
        <taxon>Oppioidea</taxon>
        <taxon>Oppiidae</taxon>
        <taxon>Oppiella</taxon>
    </lineage>
</organism>
<dbReference type="SFLD" id="SFLDG00363">
    <property type="entry name" value="AMPS_(cytGST):_Alpha-__Mu-__Pi"/>
    <property type="match status" value="1"/>
</dbReference>
<dbReference type="Pfam" id="PF14497">
    <property type="entry name" value="GST_C_3"/>
    <property type="match status" value="1"/>
</dbReference>
<keyword evidence="5" id="KW-0808">Transferase</keyword>
<dbReference type="EC" id="2.5.1.18" evidence="4"/>
<dbReference type="FunFam" id="1.20.1050.10:FF:000101">
    <property type="entry name" value="Glutathione S-transferase Mu 4"/>
    <property type="match status" value="1"/>
</dbReference>
<evidence type="ECO:0000256" key="2">
    <source>
        <dbReference type="ARBA" id="ARBA00005861"/>
    </source>
</evidence>
<dbReference type="InterPro" id="IPR050213">
    <property type="entry name" value="GST_superfamily"/>
</dbReference>
<evidence type="ECO:0000313" key="9">
    <source>
        <dbReference type="EMBL" id="CAD7643628.1"/>
    </source>
</evidence>
<feature type="domain" description="GST N-terminal" evidence="7">
    <location>
        <begin position="1"/>
        <end position="90"/>
    </location>
</feature>
<dbReference type="SUPFAM" id="SSF52833">
    <property type="entry name" value="Thioredoxin-like"/>
    <property type="match status" value="1"/>
</dbReference>
<evidence type="ECO:0000259" key="7">
    <source>
        <dbReference type="PROSITE" id="PS50404"/>
    </source>
</evidence>
<dbReference type="Gene3D" id="1.20.1050.10">
    <property type="match status" value="1"/>
</dbReference>
<dbReference type="PANTHER" id="PTHR11571:SF222">
    <property type="entry name" value="GLUTATHIONE TRANSFERASE"/>
    <property type="match status" value="1"/>
</dbReference>
<evidence type="ECO:0000256" key="4">
    <source>
        <dbReference type="ARBA" id="ARBA00012452"/>
    </source>
</evidence>
<protein>
    <recommendedName>
        <fullName evidence="4">glutathione transferase</fullName>
        <ecNumber evidence="4">2.5.1.18</ecNumber>
    </recommendedName>
</protein>
<keyword evidence="10" id="KW-1185">Reference proteome</keyword>
<evidence type="ECO:0000256" key="5">
    <source>
        <dbReference type="ARBA" id="ARBA00022679"/>
    </source>
</evidence>
<comment type="catalytic activity">
    <reaction evidence="6">
        <text>RX + glutathione = an S-substituted glutathione + a halide anion + H(+)</text>
        <dbReference type="Rhea" id="RHEA:16437"/>
        <dbReference type="ChEBI" id="CHEBI:15378"/>
        <dbReference type="ChEBI" id="CHEBI:16042"/>
        <dbReference type="ChEBI" id="CHEBI:17792"/>
        <dbReference type="ChEBI" id="CHEBI:57925"/>
        <dbReference type="ChEBI" id="CHEBI:90779"/>
        <dbReference type="EC" id="2.5.1.18"/>
    </reaction>
</comment>
<evidence type="ECO:0000313" key="10">
    <source>
        <dbReference type="Proteomes" id="UP000728032"/>
    </source>
</evidence>
<dbReference type="SFLD" id="SFLDG01205">
    <property type="entry name" value="AMPS.1"/>
    <property type="match status" value="1"/>
</dbReference>
<name>A0A7R9LKZ9_9ACAR</name>
<dbReference type="AlphaFoldDB" id="A0A7R9LKZ9"/>
<dbReference type="EMBL" id="OC916245">
    <property type="protein sequence ID" value="CAD7643628.1"/>
    <property type="molecule type" value="Genomic_DNA"/>
</dbReference>
<dbReference type="Pfam" id="PF02798">
    <property type="entry name" value="GST_N"/>
    <property type="match status" value="1"/>
</dbReference>
<dbReference type="InterPro" id="IPR036249">
    <property type="entry name" value="Thioredoxin-like_sf"/>
</dbReference>
<proteinExistence type="inferred from homology"/>
<comment type="similarity">
    <text evidence="2">Belongs to the GST superfamily. Mu family.</text>
</comment>
<sequence>MAVTLGYWDLRGLGQPIRFLLQYVGIAFTDVRYRIGHNWTDPDLREDWLRVKWDLGLDFPNLPYYIEGELKLTHSRTILRYLGSKHGLCGQTDAEKTRIDMIENYMEDMRNDGLRHVVYSPNYMEDMRNDGLRHVVYSPVFDPKLDFETLKAEYISKMGSYLREISNFLDTFEWMAGNRLTFVDFWVYEVLDWNRLFRSDCLNECHNLLQYMNRFEALPPINRYINSDQFNRFPIFAPYARFGGQPHPD</sequence>
<comment type="subunit">
    <text evidence="3">Homodimer.</text>
</comment>
<dbReference type="InterPro" id="IPR040079">
    <property type="entry name" value="Glutathione_S-Trfase"/>
</dbReference>
<dbReference type="InterPro" id="IPR004045">
    <property type="entry name" value="Glutathione_S-Trfase_N"/>
</dbReference>
<dbReference type="InterPro" id="IPR036282">
    <property type="entry name" value="Glutathione-S-Trfase_C_sf"/>
</dbReference>
<evidence type="ECO:0000256" key="6">
    <source>
        <dbReference type="ARBA" id="ARBA00047960"/>
    </source>
</evidence>
<dbReference type="PANTHER" id="PTHR11571">
    <property type="entry name" value="GLUTATHIONE S-TRANSFERASE"/>
    <property type="match status" value="1"/>
</dbReference>
<dbReference type="InterPro" id="IPR010987">
    <property type="entry name" value="Glutathione-S-Trfase_C-like"/>
</dbReference>
<accession>A0A7R9LKZ9</accession>
<feature type="domain" description="GST C-terminal" evidence="8">
    <location>
        <begin position="92"/>
        <end position="235"/>
    </location>
</feature>
<dbReference type="Gene3D" id="3.40.30.10">
    <property type="entry name" value="Glutaredoxin"/>
    <property type="match status" value="1"/>
</dbReference>
<evidence type="ECO:0000259" key="8">
    <source>
        <dbReference type="PROSITE" id="PS50405"/>
    </source>
</evidence>
<dbReference type="GO" id="GO:0042178">
    <property type="term" value="P:xenobiotic catabolic process"/>
    <property type="evidence" value="ECO:0007669"/>
    <property type="project" value="UniProtKB-ARBA"/>
</dbReference>
<dbReference type="GO" id="GO:0004364">
    <property type="term" value="F:glutathione transferase activity"/>
    <property type="evidence" value="ECO:0007669"/>
    <property type="project" value="UniProtKB-EC"/>
</dbReference>
<dbReference type="SFLD" id="SFLDS00019">
    <property type="entry name" value="Glutathione_Transferase_(cytos"/>
    <property type="match status" value="1"/>
</dbReference>
<evidence type="ECO:0000256" key="3">
    <source>
        <dbReference type="ARBA" id="ARBA00011738"/>
    </source>
</evidence>
<dbReference type="GO" id="GO:0006749">
    <property type="term" value="P:glutathione metabolic process"/>
    <property type="evidence" value="ECO:0007669"/>
    <property type="project" value="TreeGrafter"/>
</dbReference>
<evidence type="ECO:0000256" key="1">
    <source>
        <dbReference type="ARBA" id="ARBA00003701"/>
    </source>
</evidence>
<reference evidence="9" key="1">
    <citation type="submission" date="2020-11" db="EMBL/GenBank/DDBJ databases">
        <authorList>
            <person name="Tran Van P."/>
        </authorList>
    </citation>
    <scope>NUCLEOTIDE SEQUENCE</scope>
</reference>
<dbReference type="Proteomes" id="UP000728032">
    <property type="component" value="Unassembled WGS sequence"/>
</dbReference>
<dbReference type="OrthoDB" id="4951845at2759"/>